<evidence type="ECO:0000256" key="1">
    <source>
        <dbReference type="ARBA" id="ARBA00004141"/>
    </source>
</evidence>
<comment type="subcellular location">
    <subcellularLocation>
        <location evidence="1">Membrane</location>
        <topology evidence="1">Multi-pass membrane protein</topology>
    </subcellularLocation>
</comment>
<feature type="transmembrane region" description="Helical" evidence="5">
    <location>
        <begin position="6"/>
        <end position="27"/>
    </location>
</feature>
<feature type="transmembrane region" description="Helical" evidence="5">
    <location>
        <begin position="192"/>
        <end position="211"/>
    </location>
</feature>
<feature type="transmembrane region" description="Helical" evidence="5">
    <location>
        <begin position="255"/>
        <end position="276"/>
    </location>
</feature>
<dbReference type="Proteomes" id="UP000245657">
    <property type="component" value="Unassembled WGS sequence"/>
</dbReference>
<name>A0A2V2N8W3_9EURY</name>
<accession>A0A2V2N8W3</accession>
<keyword evidence="2 5" id="KW-0812">Transmembrane</keyword>
<dbReference type="Pfam" id="PF00361">
    <property type="entry name" value="Proton_antipo_M"/>
    <property type="match status" value="1"/>
</dbReference>
<feature type="transmembrane region" description="Helical" evidence="5">
    <location>
        <begin position="69"/>
        <end position="88"/>
    </location>
</feature>
<organism evidence="8 9">
    <name type="scientific">Methanospirillum lacunae</name>
    <dbReference type="NCBI Taxonomy" id="668570"/>
    <lineage>
        <taxon>Archaea</taxon>
        <taxon>Methanobacteriati</taxon>
        <taxon>Methanobacteriota</taxon>
        <taxon>Stenosarchaea group</taxon>
        <taxon>Methanomicrobia</taxon>
        <taxon>Methanomicrobiales</taxon>
        <taxon>Methanospirillaceae</taxon>
        <taxon>Methanospirillum</taxon>
    </lineage>
</organism>
<comment type="caution">
    <text evidence="8">The sequence shown here is derived from an EMBL/GenBank/DDBJ whole genome shotgun (WGS) entry which is preliminary data.</text>
</comment>
<evidence type="ECO:0000313" key="8">
    <source>
        <dbReference type="EMBL" id="PWR71723.1"/>
    </source>
</evidence>
<keyword evidence="4 5" id="KW-0472">Membrane</keyword>
<evidence type="ECO:0000256" key="4">
    <source>
        <dbReference type="ARBA" id="ARBA00023136"/>
    </source>
</evidence>
<feature type="domain" description="NADH:quinone oxidoreductase/Mrp antiporter transmembrane" evidence="6">
    <location>
        <begin position="187"/>
        <end position="467"/>
    </location>
</feature>
<dbReference type="AlphaFoldDB" id="A0A2V2N8W3"/>
<dbReference type="PRINTS" id="PR01434">
    <property type="entry name" value="NADHDHGNASE5"/>
</dbReference>
<evidence type="ECO:0000259" key="6">
    <source>
        <dbReference type="Pfam" id="PF00361"/>
    </source>
</evidence>
<evidence type="ECO:0000256" key="5">
    <source>
        <dbReference type="SAM" id="Phobius"/>
    </source>
</evidence>
<dbReference type="PANTHER" id="PTHR43373">
    <property type="entry name" value="NA(+)/H(+) ANTIPORTER SUBUNIT"/>
    <property type="match status" value="1"/>
</dbReference>
<feature type="transmembrane region" description="Helical" evidence="5">
    <location>
        <begin position="354"/>
        <end position="373"/>
    </location>
</feature>
<feature type="domain" description="NADH-Ubiquinone oxidoreductase (complex I) chain 5 N-terminal" evidence="7">
    <location>
        <begin position="125"/>
        <end position="155"/>
    </location>
</feature>
<feature type="transmembrane region" description="Helical" evidence="5">
    <location>
        <begin position="130"/>
        <end position="150"/>
    </location>
</feature>
<dbReference type="GO" id="GO:0016020">
    <property type="term" value="C:membrane"/>
    <property type="evidence" value="ECO:0007669"/>
    <property type="project" value="UniProtKB-SubCell"/>
</dbReference>
<feature type="transmembrane region" description="Helical" evidence="5">
    <location>
        <begin position="283"/>
        <end position="305"/>
    </location>
</feature>
<feature type="transmembrane region" description="Helical" evidence="5">
    <location>
        <begin position="424"/>
        <end position="448"/>
    </location>
</feature>
<keyword evidence="9" id="KW-1185">Reference proteome</keyword>
<feature type="transmembrane region" description="Helical" evidence="5">
    <location>
        <begin position="95"/>
        <end position="115"/>
    </location>
</feature>
<evidence type="ECO:0000256" key="2">
    <source>
        <dbReference type="ARBA" id="ARBA00022692"/>
    </source>
</evidence>
<feature type="transmembrane region" description="Helical" evidence="5">
    <location>
        <begin position="34"/>
        <end position="57"/>
    </location>
</feature>
<reference evidence="8 9" key="1">
    <citation type="submission" date="2018-05" db="EMBL/GenBank/DDBJ databases">
        <title>Draft genome of Methanospirillum lacunae Ki8-1.</title>
        <authorList>
            <person name="Dueholm M.S."/>
            <person name="Nielsen P.H."/>
            <person name="Bakmann L.F."/>
            <person name="Otzen D.E."/>
        </authorList>
    </citation>
    <scope>NUCLEOTIDE SEQUENCE [LARGE SCALE GENOMIC DNA]</scope>
    <source>
        <strain evidence="8 9">Ki8-1</strain>
    </source>
</reference>
<feature type="transmembrane region" description="Helical" evidence="5">
    <location>
        <begin position="620"/>
        <end position="641"/>
    </location>
</feature>
<evidence type="ECO:0000259" key="7">
    <source>
        <dbReference type="Pfam" id="PF00662"/>
    </source>
</evidence>
<evidence type="ECO:0000313" key="9">
    <source>
        <dbReference type="Proteomes" id="UP000245657"/>
    </source>
</evidence>
<feature type="transmembrane region" description="Helical" evidence="5">
    <location>
        <begin position="550"/>
        <end position="572"/>
    </location>
</feature>
<proteinExistence type="predicted"/>
<dbReference type="InterPro" id="IPR001516">
    <property type="entry name" value="Proton_antipo_N"/>
</dbReference>
<keyword evidence="3 5" id="KW-1133">Transmembrane helix</keyword>
<feature type="transmembrane region" description="Helical" evidence="5">
    <location>
        <begin position="170"/>
        <end position="186"/>
    </location>
</feature>
<dbReference type="InterPro" id="IPR050616">
    <property type="entry name" value="CPA3_Na-H_Antiporter_A"/>
</dbReference>
<feature type="transmembrane region" description="Helical" evidence="5">
    <location>
        <begin position="505"/>
        <end position="530"/>
    </location>
</feature>
<protein>
    <submittedName>
        <fullName evidence="8">NADH-quinone oxidoreductase subunit L</fullName>
    </submittedName>
</protein>
<dbReference type="PANTHER" id="PTHR43373:SF1">
    <property type="entry name" value="NA(+)_H(+) ANTIPORTER SUBUNIT A"/>
    <property type="match status" value="1"/>
</dbReference>
<dbReference type="Pfam" id="PF00662">
    <property type="entry name" value="Proton_antipo_N"/>
    <property type="match status" value="1"/>
</dbReference>
<feature type="transmembrane region" description="Helical" evidence="5">
    <location>
        <begin position="223"/>
        <end position="243"/>
    </location>
</feature>
<feature type="transmembrane region" description="Helical" evidence="5">
    <location>
        <begin position="460"/>
        <end position="484"/>
    </location>
</feature>
<evidence type="ECO:0000256" key="3">
    <source>
        <dbReference type="ARBA" id="ARBA00022989"/>
    </source>
</evidence>
<dbReference type="InterPro" id="IPR001750">
    <property type="entry name" value="ND/Mrp_TM"/>
</dbReference>
<dbReference type="EMBL" id="QGMY01000008">
    <property type="protein sequence ID" value="PWR71723.1"/>
    <property type="molecule type" value="Genomic_DNA"/>
</dbReference>
<feature type="transmembrane region" description="Helical" evidence="5">
    <location>
        <begin position="379"/>
        <end position="403"/>
    </location>
</feature>
<gene>
    <name evidence="8" type="ORF">DK846_11515</name>
</gene>
<feature type="transmembrane region" description="Helical" evidence="5">
    <location>
        <begin position="325"/>
        <end position="347"/>
    </location>
</feature>
<sequence>MYVDLYVELLLFLIMFPLIPALILTVLRNENLRGIVVTAGAGICALGSILLLALPVGQNQLFFTVPAPGIALVMLVLEILIAGYLVMVSVKAKQFLITGFVLLQLLLIGGAEWLGLEGHAKVPDLLTDEFSAIMAVIIGVIGGIICIYALGYMREYHEHHKDLPDKRPKFFAILFLFLSAMFGVVFSNNLIWMYFFWEVTTLCSYLLIRYPENGEAVTNAFRALLYNLIGGACFPIAILYILMNGGSEHLGIGSLIAAGPAIALVPACLIAIAGCAKSAQLPFSSWLVGAMVAPTPVSALLHSSTMVKAGVYAIARFAPVFDGQILGMVIALIGGVTFLVTSCIAISQSNAKKVLAYSTIANLGLIVACAGVGTPEALWAAIFLIIFHAISKSLLFLSVGTVEHRVGSRDIEDMTGLAASMPKVSLMMLIGIAGMFLAPFGMLISKWASIHAFSQALPPFGMILIVILAYGSAVTVFFWAKWMGKLLEVRKWEESIEFQISRAEWAALIPLTALTIIACFGIAPISTYLIEPFLVMTYGPISELIPASNLMIMLLMLALIVVLPVLMVKILIPRRNLRRYMGGVTVHDGLMEGSIGMKREISLSNLYLEDLFPEAGLSKYGSLITIVLFCVLLIGLISGGVL</sequence>